<dbReference type="EMBL" id="JADBGQ010000001">
    <property type="protein sequence ID" value="KAG5416102.1"/>
    <property type="molecule type" value="Genomic_DNA"/>
</dbReference>
<dbReference type="InterPro" id="IPR017451">
    <property type="entry name" value="F-box-assoc_interact_dom"/>
</dbReference>
<dbReference type="PANTHER" id="PTHR47993:SF319">
    <property type="entry name" value="F-BOX DOMAIN-CONTAINING PROTEIN"/>
    <property type="match status" value="1"/>
</dbReference>
<sequence>MATMFNLPDELAEEILSRVQLTSLSSVRVFGRSASAGRKQFLGLMLKDYKVCSMKFDLQGIGNERDFIDSSIKQAYCYASPRTSSRFWCGILIWGKQGGSSQETLTEVKTDIRYAIGYEKNRNYKILRIFGEYDTKGELGSIDEHLGHTYFLTGERWTVDRRNRPEEIISFDFTTERFGKRLPPPSKSHSLDKFVSLSLVLERRSLRSCIWEFLHHEEKQVAVGHDLDIFRQPWTETCSNQRANIIGQDGYSKPVNLGEVPNHGKGNCNCKREHGKGAMLKSWCVSERNTHLLAKKRMRVGRINNIEDIISFDFTTKRFGKRLPPPFNAHSVDIFVSLSFVREEQLAVLQESWVNGPALEIWITNKINQDAVSWSKLLRSISIFNVDGLAGSFFIDEESCCDCRSRHWTRTEIRCNQRANIIGQDEYFKSVNMGEALNHRNV</sequence>
<dbReference type="InterPro" id="IPR050233">
    <property type="entry name" value="A_thaliana_F-box"/>
</dbReference>
<organism evidence="2 3">
    <name type="scientific">Brassica rapa subsp. trilocularis</name>
    <dbReference type="NCBI Taxonomy" id="1813537"/>
    <lineage>
        <taxon>Eukaryota</taxon>
        <taxon>Viridiplantae</taxon>
        <taxon>Streptophyta</taxon>
        <taxon>Embryophyta</taxon>
        <taxon>Tracheophyta</taxon>
        <taxon>Spermatophyta</taxon>
        <taxon>Magnoliopsida</taxon>
        <taxon>eudicotyledons</taxon>
        <taxon>Gunneridae</taxon>
        <taxon>Pentapetalae</taxon>
        <taxon>rosids</taxon>
        <taxon>malvids</taxon>
        <taxon>Brassicales</taxon>
        <taxon>Brassicaceae</taxon>
        <taxon>Brassiceae</taxon>
        <taxon>Brassica</taxon>
    </lineage>
</organism>
<dbReference type="InterPro" id="IPR006527">
    <property type="entry name" value="F-box-assoc_dom_typ1"/>
</dbReference>
<reference evidence="2 3" key="1">
    <citation type="submission" date="2021-03" db="EMBL/GenBank/DDBJ databases">
        <authorList>
            <person name="King G.J."/>
            <person name="Bancroft I."/>
            <person name="Baten A."/>
            <person name="Bloomfield J."/>
            <person name="Borpatragohain P."/>
            <person name="He Z."/>
            <person name="Irish N."/>
            <person name="Irwin J."/>
            <person name="Liu K."/>
            <person name="Mauleon R.P."/>
            <person name="Moore J."/>
            <person name="Morris R."/>
            <person name="Ostergaard L."/>
            <person name="Wang B."/>
            <person name="Wells R."/>
        </authorList>
    </citation>
    <scope>NUCLEOTIDE SEQUENCE [LARGE SCALE GENOMIC DNA]</scope>
    <source>
        <strain evidence="2">R-o-18</strain>
        <tissue evidence="2">Leaf</tissue>
    </source>
</reference>
<dbReference type="Proteomes" id="UP000823674">
    <property type="component" value="Chromosome A01"/>
</dbReference>
<accession>A0ABQ7NZ54</accession>
<evidence type="ECO:0000313" key="3">
    <source>
        <dbReference type="Proteomes" id="UP000823674"/>
    </source>
</evidence>
<dbReference type="PANTHER" id="PTHR47993">
    <property type="entry name" value="OS09G0372900 PROTEIN-RELATED"/>
    <property type="match status" value="1"/>
</dbReference>
<gene>
    <name evidence="2" type="primary">A01p052190.1_BraROA</name>
    <name evidence="2" type="ORF">IGI04_003669</name>
</gene>
<proteinExistence type="predicted"/>
<name>A0ABQ7NZ54_BRACM</name>
<comment type="caution">
    <text evidence="2">The sequence shown here is derived from an EMBL/GenBank/DDBJ whole genome shotgun (WGS) entry which is preliminary data.</text>
</comment>
<keyword evidence="3" id="KW-1185">Reference proteome</keyword>
<dbReference type="Pfam" id="PF07734">
    <property type="entry name" value="FBA_1"/>
    <property type="match status" value="2"/>
</dbReference>
<evidence type="ECO:0000313" key="2">
    <source>
        <dbReference type="EMBL" id="KAG5416102.1"/>
    </source>
</evidence>
<feature type="domain" description="F-box associated beta-propeller type 1" evidence="1">
    <location>
        <begin position="289"/>
        <end position="436"/>
    </location>
</feature>
<feature type="domain" description="F-box associated beta-propeller type 1" evidence="1">
    <location>
        <begin position="147"/>
        <end position="203"/>
    </location>
</feature>
<evidence type="ECO:0000259" key="1">
    <source>
        <dbReference type="Pfam" id="PF07734"/>
    </source>
</evidence>
<protein>
    <recommendedName>
        <fullName evidence="1">F-box associated beta-propeller type 1 domain-containing protein</fullName>
    </recommendedName>
</protein>
<dbReference type="NCBIfam" id="TIGR01640">
    <property type="entry name" value="F_box_assoc_1"/>
    <property type="match status" value="1"/>
</dbReference>